<feature type="compositionally biased region" description="Low complexity" evidence="8">
    <location>
        <begin position="1"/>
        <end position="27"/>
    </location>
</feature>
<feature type="domain" description="ABC transmembrane type-1" evidence="9">
    <location>
        <begin position="129"/>
        <end position="318"/>
    </location>
</feature>
<feature type="transmembrane region" description="Helical" evidence="7">
    <location>
        <begin position="69"/>
        <end position="89"/>
    </location>
</feature>
<evidence type="ECO:0000256" key="1">
    <source>
        <dbReference type="ARBA" id="ARBA00004651"/>
    </source>
</evidence>
<feature type="transmembrane region" description="Helical" evidence="7">
    <location>
        <begin position="295"/>
        <end position="314"/>
    </location>
</feature>
<dbReference type="PANTHER" id="PTHR43386:SF25">
    <property type="entry name" value="PEPTIDE ABC TRANSPORTER PERMEASE PROTEIN"/>
    <property type="match status" value="1"/>
</dbReference>
<dbReference type="Pfam" id="PF00528">
    <property type="entry name" value="BPD_transp_1"/>
    <property type="match status" value="1"/>
</dbReference>
<dbReference type="GO" id="GO:0055085">
    <property type="term" value="P:transmembrane transport"/>
    <property type="evidence" value="ECO:0007669"/>
    <property type="project" value="InterPro"/>
</dbReference>
<evidence type="ECO:0000313" key="10">
    <source>
        <dbReference type="EMBL" id="PJI93828.1"/>
    </source>
</evidence>
<keyword evidence="4 7" id="KW-0812">Transmembrane</keyword>
<comment type="caution">
    <text evidence="10">The sequence shown here is derived from an EMBL/GenBank/DDBJ whole genome shotgun (WGS) entry which is preliminary data.</text>
</comment>
<reference evidence="10 11" key="1">
    <citation type="submission" date="2017-11" db="EMBL/GenBank/DDBJ databases">
        <title>Genomic Encyclopedia of Archaeal and Bacterial Type Strains, Phase II (KMG-II): From Individual Species to Whole Genera.</title>
        <authorList>
            <person name="Goeker M."/>
        </authorList>
    </citation>
    <scope>NUCLEOTIDE SEQUENCE [LARGE SCALE GENOMIC DNA]</scope>
    <source>
        <strain evidence="10 11">DSM 22413</strain>
    </source>
</reference>
<name>A0A2M8WSC5_9MICO</name>
<feature type="transmembrane region" description="Helical" evidence="7">
    <location>
        <begin position="135"/>
        <end position="159"/>
    </location>
</feature>
<keyword evidence="3" id="KW-1003">Cell membrane</keyword>
<organism evidence="10 11">
    <name type="scientific">Luteimicrobium subarcticum</name>
    <dbReference type="NCBI Taxonomy" id="620910"/>
    <lineage>
        <taxon>Bacteria</taxon>
        <taxon>Bacillati</taxon>
        <taxon>Actinomycetota</taxon>
        <taxon>Actinomycetes</taxon>
        <taxon>Micrococcales</taxon>
        <taxon>Luteimicrobium</taxon>
    </lineage>
</organism>
<dbReference type="OrthoDB" id="9812701at2"/>
<evidence type="ECO:0000256" key="2">
    <source>
        <dbReference type="ARBA" id="ARBA00022448"/>
    </source>
</evidence>
<accession>A0A2M8WSC5</accession>
<dbReference type="PROSITE" id="PS50928">
    <property type="entry name" value="ABC_TM1"/>
    <property type="match status" value="1"/>
</dbReference>
<feature type="transmembrane region" description="Helical" evidence="7">
    <location>
        <begin position="250"/>
        <end position="275"/>
    </location>
</feature>
<dbReference type="Gene3D" id="1.10.3720.10">
    <property type="entry name" value="MetI-like"/>
    <property type="match status" value="1"/>
</dbReference>
<dbReference type="PANTHER" id="PTHR43386">
    <property type="entry name" value="OLIGOPEPTIDE TRANSPORT SYSTEM PERMEASE PROTEIN APPC"/>
    <property type="match status" value="1"/>
</dbReference>
<evidence type="ECO:0000256" key="6">
    <source>
        <dbReference type="ARBA" id="ARBA00023136"/>
    </source>
</evidence>
<dbReference type="Proteomes" id="UP000231586">
    <property type="component" value="Unassembled WGS sequence"/>
</dbReference>
<evidence type="ECO:0000259" key="9">
    <source>
        <dbReference type="PROSITE" id="PS50928"/>
    </source>
</evidence>
<evidence type="ECO:0000256" key="4">
    <source>
        <dbReference type="ARBA" id="ARBA00022692"/>
    </source>
</evidence>
<dbReference type="InterPro" id="IPR000515">
    <property type="entry name" value="MetI-like"/>
</dbReference>
<dbReference type="InterPro" id="IPR050366">
    <property type="entry name" value="BP-dependent_transpt_permease"/>
</dbReference>
<evidence type="ECO:0000256" key="8">
    <source>
        <dbReference type="SAM" id="MobiDB-lite"/>
    </source>
</evidence>
<dbReference type="CDD" id="cd06261">
    <property type="entry name" value="TM_PBP2"/>
    <property type="match status" value="1"/>
</dbReference>
<dbReference type="RefSeq" id="WP_100349462.1">
    <property type="nucleotide sequence ID" value="NZ_PGTZ01000007.1"/>
</dbReference>
<sequence length="328" mass="33154">MTEIVAARPAAAAPATTVPPATGTPDASGTGVGPRAPLPAPEVAGSGTAARPAVRLRWGLRLVLHRPGLLVAVLWLVAVAAAALAPQLLASGDPLAAHPDDRLTGPSAAHWFGTDQLGRDLYTRVVHGTGTTLHAALLAIAVGLVGGTVVGLLAGFVGGAVDAVLMRTADVLLAVPGLLLSLAVVTALGFGTTNVALAVGATSIATVARILRSEVLRVRTSAYVEAARAGGSRWWRVLGVHVLPNSLGPVLVLGALELGTAILAVSSLSFLGYGAQPPQPEWGSLVAAGRDYLAGQWWLTTLPGLVIALTVLAGNRLARALDTEGNPQ</sequence>
<keyword evidence="2 7" id="KW-0813">Transport</keyword>
<comment type="similarity">
    <text evidence="7">Belongs to the binding-protein-dependent transport system permease family.</text>
</comment>
<dbReference type="EMBL" id="PGTZ01000007">
    <property type="protein sequence ID" value="PJI93828.1"/>
    <property type="molecule type" value="Genomic_DNA"/>
</dbReference>
<dbReference type="SUPFAM" id="SSF161098">
    <property type="entry name" value="MetI-like"/>
    <property type="match status" value="1"/>
</dbReference>
<feature type="region of interest" description="Disordered" evidence="8">
    <location>
        <begin position="1"/>
        <end position="46"/>
    </location>
</feature>
<evidence type="ECO:0000256" key="3">
    <source>
        <dbReference type="ARBA" id="ARBA00022475"/>
    </source>
</evidence>
<dbReference type="InterPro" id="IPR035906">
    <property type="entry name" value="MetI-like_sf"/>
</dbReference>
<keyword evidence="6 7" id="KW-0472">Membrane</keyword>
<gene>
    <name evidence="10" type="ORF">CLV34_1304</name>
</gene>
<comment type="subcellular location">
    <subcellularLocation>
        <location evidence="1 7">Cell membrane</location>
        <topology evidence="1 7">Multi-pass membrane protein</topology>
    </subcellularLocation>
</comment>
<evidence type="ECO:0000256" key="5">
    <source>
        <dbReference type="ARBA" id="ARBA00022989"/>
    </source>
</evidence>
<protein>
    <submittedName>
        <fullName evidence="10">Peptide/nickel transport system permease protein</fullName>
    </submittedName>
</protein>
<dbReference type="GO" id="GO:0005886">
    <property type="term" value="C:plasma membrane"/>
    <property type="evidence" value="ECO:0007669"/>
    <property type="project" value="UniProtKB-SubCell"/>
</dbReference>
<proteinExistence type="inferred from homology"/>
<dbReference type="AlphaFoldDB" id="A0A2M8WSC5"/>
<evidence type="ECO:0000256" key="7">
    <source>
        <dbReference type="RuleBase" id="RU363032"/>
    </source>
</evidence>
<keyword evidence="11" id="KW-1185">Reference proteome</keyword>
<evidence type="ECO:0000313" key="11">
    <source>
        <dbReference type="Proteomes" id="UP000231586"/>
    </source>
</evidence>
<keyword evidence="5 7" id="KW-1133">Transmembrane helix</keyword>
<feature type="transmembrane region" description="Helical" evidence="7">
    <location>
        <begin position="171"/>
        <end position="189"/>
    </location>
</feature>